<organism evidence="3 4">
    <name type="scientific">Adhaeribacter soli</name>
    <dbReference type="NCBI Taxonomy" id="2607655"/>
    <lineage>
        <taxon>Bacteria</taxon>
        <taxon>Pseudomonadati</taxon>
        <taxon>Bacteroidota</taxon>
        <taxon>Cytophagia</taxon>
        <taxon>Cytophagales</taxon>
        <taxon>Hymenobacteraceae</taxon>
        <taxon>Adhaeribacter</taxon>
    </lineage>
</organism>
<evidence type="ECO:0000313" key="3">
    <source>
        <dbReference type="EMBL" id="KAA9333528.1"/>
    </source>
</evidence>
<reference evidence="3 4" key="1">
    <citation type="submission" date="2019-09" db="EMBL/GenBank/DDBJ databases">
        <title>Genome sequence of Adhaeribacter sp. M2.</title>
        <authorList>
            <person name="Srinivasan S."/>
        </authorList>
    </citation>
    <scope>NUCLEOTIDE SEQUENCE [LARGE SCALE GENOMIC DNA]</scope>
    <source>
        <strain evidence="3 4">M2</strain>
    </source>
</reference>
<protein>
    <submittedName>
        <fullName evidence="3">DNA repair ATPase</fullName>
    </submittedName>
</protein>
<evidence type="ECO:0000313" key="4">
    <source>
        <dbReference type="Proteomes" id="UP000326570"/>
    </source>
</evidence>
<feature type="signal peptide" evidence="2">
    <location>
        <begin position="1"/>
        <end position="19"/>
    </location>
</feature>
<keyword evidence="1" id="KW-0175">Coiled coil</keyword>
<evidence type="ECO:0000256" key="2">
    <source>
        <dbReference type="SAM" id="SignalP"/>
    </source>
</evidence>
<evidence type="ECO:0000256" key="1">
    <source>
        <dbReference type="SAM" id="Coils"/>
    </source>
</evidence>
<accession>A0A5N1IUX1</accession>
<name>A0A5N1IUX1_9BACT</name>
<keyword evidence="2" id="KW-0732">Signal</keyword>
<dbReference type="AlphaFoldDB" id="A0A5N1IUX1"/>
<sequence>MKSLLLSVAFMLIASFGFAQKTNVEEAELTVNNVPRKGQRISIQLDHKLVEKAWQNYLKEKVGKLTGKNILQSNKGIYTIEQGKIESIAPTPLRIVSSVIASETGTLVWWSLDMGSAYVNKDATPTQYQAAETILKEFARQLYREDIARQVADAEKVLANTQAEETRVIKAADDIKRNIEKNKQRKIQLEAELAQNAQELTQLNLDTENNVKQQATAKQNVENMRQAVEVVKNKVNLIE</sequence>
<dbReference type="RefSeq" id="WP_150903696.1">
    <property type="nucleotide sequence ID" value="NZ_VTWT01000005.1"/>
</dbReference>
<proteinExistence type="predicted"/>
<keyword evidence="4" id="KW-1185">Reference proteome</keyword>
<gene>
    <name evidence="3" type="ORF">F0P94_09715</name>
</gene>
<feature type="coiled-coil region" evidence="1">
    <location>
        <begin position="144"/>
        <end position="234"/>
    </location>
</feature>
<feature type="chain" id="PRO_5024928881" evidence="2">
    <location>
        <begin position="20"/>
        <end position="239"/>
    </location>
</feature>
<comment type="caution">
    <text evidence="3">The sequence shown here is derived from an EMBL/GenBank/DDBJ whole genome shotgun (WGS) entry which is preliminary data.</text>
</comment>
<dbReference type="Proteomes" id="UP000326570">
    <property type="component" value="Unassembled WGS sequence"/>
</dbReference>
<dbReference type="EMBL" id="VTWT01000005">
    <property type="protein sequence ID" value="KAA9333528.1"/>
    <property type="molecule type" value="Genomic_DNA"/>
</dbReference>